<feature type="non-terminal residue" evidence="3">
    <location>
        <position position="376"/>
    </location>
</feature>
<keyword evidence="4" id="KW-1185">Reference proteome</keyword>
<dbReference type="AlphaFoldDB" id="A0A9Q0MMZ1"/>
<keyword evidence="2" id="KW-0732">Signal</keyword>
<evidence type="ECO:0000313" key="3">
    <source>
        <dbReference type="EMBL" id="KAJ6629957.1"/>
    </source>
</evidence>
<evidence type="ECO:0000256" key="1">
    <source>
        <dbReference type="SAM" id="MobiDB-lite"/>
    </source>
</evidence>
<name>A0A9Q0MMZ1_9DIPT</name>
<feature type="region of interest" description="Disordered" evidence="1">
    <location>
        <begin position="353"/>
        <end position="376"/>
    </location>
</feature>
<feature type="chain" id="PRO_5040419901" evidence="2">
    <location>
        <begin position="22"/>
        <end position="376"/>
    </location>
</feature>
<feature type="signal peptide" evidence="2">
    <location>
        <begin position="1"/>
        <end position="21"/>
    </location>
</feature>
<proteinExistence type="predicted"/>
<evidence type="ECO:0000256" key="2">
    <source>
        <dbReference type="SAM" id="SignalP"/>
    </source>
</evidence>
<protein>
    <submittedName>
        <fullName evidence="3">Tachykinin</fullName>
    </submittedName>
</protein>
<accession>A0A9Q0MMZ1</accession>
<comment type="caution">
    <text evidence="3">The sequence shown here is derived from an EMBL/GenBank/DDBJ whole genome shotgun (WGS) entry which is preliminary data.</text>
</comment>
<reference evidence="3" key="1">
    <citation type="submission" date="2022-07" db="EMBL/GenBank/DDBJ databases">
        <authorList>
            <person name="Trinca V."/>
            <person name="Uliana J.V.C."/>
            <person name="Torres T.T."/>
            <person name="Ward R.J."/>
            <person name="Monesi N."/>
        </authorList>
    </citation>
    <scope>NUCLEOTIDE SEQUENCE</scope>
    <source>
        <strain evidence="3">HSMRA1968</strain>
        <tissue evidence="3">Whole embryos</tissue>
    </source>
</reference>
<gene>
    <name evidence="3" type="ORF">Bhyg_17188</name>
</gene>
<dbReference type="Proteomes" id="UP001151699">
    <property type="component" value="Unassembled WGS sequence"/>
</dbReference>
<organism evidence="3 4">
    <name type="scientific">Pseudolycoriella hygida</name>
    <dbReference type="NCBI Taxonomy" id="35572"/>
    <lineage>
        <taxon>Eukaryota</taxon>
        <taxon>Metazoa</taxon>
        <taxon>Ecdysozoa</taxon>
        <taxon>Arthropoda</taxon>
        <taxon>Hexapoda</taxon>
        <taxon>Insecta</taxon>
        <taxon>Pterygota</taxon>
        <taxon>Neoptera</taxon>
        <taxon>Endopterygota</taxon>
        <taxon>Diptera</taxon>
        <taxon>Nematocera</taxon>
        <taxon>Sciaroidea</taxon>
        <taxon>Sciaridae</taxon>
        <taxon>Pseudolycoriella</taxon>
    </lineage>
</organism>
<dbReference type="OrthoDB" id="5919137at2759"/>
<dbReference type="EMBL" id="WJQU01002847">
    <property type="protein sequence ID" value="KAJ6629957.1"/>
    <property type="molecule type" value="Genomic_DNA"/>
</dbReference>
<evidence type="ECO:0000313" key="4">
    <source>
        <dbReference type="Proteomes" id="UP001151699"/>
    </source>
</evidence>
<sequence length="376" mass="42590">MGASLPHAFFLLIICTNSVITSETDHKRSLQEFQDVRDKRSVEELNIQNQQEGFANNHQILVVTTTEQNFLDNEVRGSELLRDLPPLSVVKRAPMGFMGMRGKKEYEYTDMDKKALQGFNGVRGKKILLKIPYRFAPKRAPSGFMGMRGKKKLLIGEYDGNKRAPSGFMGMRGKKEDFDPLISSENVELVEDNSVSDYDNDFYEQLQNERRLLNEFGQIYGLDTQLPNEFNSEQDYNKRAPSVGFYGMRGKRDYFDDDTDDDDSLFSEKDDSFGMREKKEISGKRVPSNAGFFGMRGKKAPLTTGFFGTRGKKGPFEFRGKFVGVRGKKIPNGSLRRLAMELGEVQPELQSAALIGPESNKRAPSGFQGLRGKKWT</sequence>